<comment type="caution">
    <text evidence="3">The sequence shown here is derived from an EMBL/GenBank/DDBJ whole genome shotgun (WGS) entry which is preliminary data.</text>
</comment>
<evidence type="ECO:0000256" key="1">
    <source>
        <dbReference type="ARBA" id="ARBA00023239"/>
    </source>
</evidence>
<dbReference type="PANTHER" id="PTHR30143:SF0">
    <property type="entry name" value="2-KETO-4-PENTENOATE HYDRATASE"/>
    <property type="match status" value="1"/>
</dbReference>
<dbReference type="AlphaFoldDB" id="A0A507ZQP6"/>
<evidence type="ECO:0000313" key="3">
    <source>
        <dbReference type="EMBL" id="TQD38853.1"/>
    </source>
</evidence>
<gene>
    <name evidence="3" type="ORF">FKR84_07685</name>
</gene>
<dbReference type="SUPFAM" id="SSF56529">
    <property type="entry name" value="FAH"/>
    <property type="match status" value="1"/>
</dbReference>
<dbReference type="InterPro" id="IPR050772">
    <property type="entry name" value="Hydratase-Decarb/MhpD_sf"/>
</dbReference>
<evidence type="ECO:0000259" key="2">
    <source>
        <dbReference type="Pfam" id="PF01557"/>
    </source>
</evidence>
<keyword evidence="4" id="KW-1185">Reference proteome</keyword>
<dbReference type="EMBL" id="VIAR01000006">
    <property type="protein sequence ID" value="TQD38853.1"/>
    <property type="molecule type" value="Genomic_DNA"/>
</dbReference>
<sequence>MTKQEIAQLLDQAAKDAKPIRQMAAEHKISLDAAYEIQQLSINRRLDRGEKITGFKLGFTSRAKMEQMNVHDLIWGVLTDAMVLQANEEVDLKRWIHPRAEPEIAFRISKDITESIGLKEITNYVDKMAPAVEIIDSRYENFKFSLEDVVADNCSSTGYVVGNWQDVNENIADLDIALKINDEVVEEGKTAAILSNPLQSVVELTRLASKAGTKIEAGQIVMAGAATAAVYLDYEQRVEADVEKLGKVGFKTKAQ</sequence>
<name>A0A507ZQP6_9FLAO</name>
<dbReference type="InterPro" id="IPR011234">
    <property type="entry name" value="Fumarylacetoacetase-like_C"/>
</dbReference>
<accession>A0A507ZQP6</accession>
<dbReference type="Gene3D" id="3.90.850.10">
    <property type="entry name" value="Fumarylacetoacetase-like, C-terminal domain"/>
    <property type="match status" value="1"/>
</dbReference>
<proteinExistence type="predicted"/>
<evidence type="ECO:0000313" key="4">
    <source>
        <dbReference type="Proteomes" id="UP000317169"/>
    </source>
</evidence>
<reference evidence="3 4" key="1">
    <citation type="submission" date="2019-06" db="EMBL/GenBank/DDBJ databases">
        <title>Flavibacter putida gen. nov., sp. nov., a novel marine bacterium of the family Flavobacteriaceae isolated from coastal seawater.</title>
        <authorList>
            <person name="Feng X."/>
        </authorList>
    </citation>
    <scope>NUCLEOTIDE SEQUENCE [LARGE SCALE GENOMIC DNA]</scope>
    <source>
        <strain evidence="3 4">PLHSN227</strain>
    </source>
</reference>
<dbReference type="RefSeq" id="WP_141421711.1">
    <property type="nucleotide sequence ID" value="NZ_VIAR01000006.1"/>
</dbReference>
<dbReference type="InterPro" id="IPR036663">
    <property type="entry name" value="Fumarylacetoacetase_C_sf"/>
</dbReference>
<dbReference type="PANTHER" id="PTHR30143">
    <property type="entry name" value="ACID HYDRATASE"/>
    <property type="match status" value="1"/>
</dbReference>
<dbReference type="GO" id="GO:0005737">
    <property type="term" value="C:cytoplasm"/>
    <property type="evidence" value="ECO:0007669"/>
    <property type="project" value="TreeGrafter"/>
</dbReference>
<keyword evidence="1" id="KW-0456">Lyase</keyword>
<dbReference type="OrthoDB" id="9792137at2"/>
<organism evidence="3 4">
    <name type="scientific">Haloflavibacter putidus</name>
    <dbReference type="NCBI Taxonomy" id="2576776"/>
    <lineage>
        <taxon>Bacteria</taxon>
        <taxon>Pseudomonadati</taxon>
        <taxon>Bacteroidota</taxon>
        <taxon>Flavobacteriia</taxon>
        <taxon>Flavobacteriales</taxon>
        <taxon>Flavobacteriaceae</taxon>
        <taxon>Haloflavibacter</taxon>
    </lineage>
</organism>
<feature type="domain" description="Fumarylacetoacetase-like C-terminal" evidence="2">
    <location>
        <begin position="82"/>
        <end position="248"/>
    </location>
</feature>
<protein>
    <submittedName>
        <fullName evidence="3">4-oxalocrotonate decarboxylase</fullName>
    </submittedName>
</protein>
<dbReference type="Proteomes" id="UP000317169">
    <property type="component" value="Unassembled WGS sequence"/>
</dbReference>
<dbReference type="Pfam" id="PF01557">
    <property type="entry name" value="FAA_hydrolase"/>
    <property type="match status" value="1"/>
</dbReference>
<dbReference type="GO" id="GO:0008684">
    <property type="term" value="F:2-oxopent-4-enoate hydratase activity"/>
    <property type="evidence" value="ECO:0007669"/>
    <property type="project" value="TreeGrafter"/>
</dbReference>